<keyword evidence="3" id="KW-1185">Reference proteome</keyword>
<dbReference type="EMBL" id="CP000477">
    <property type="protein sequence ID" value="ABK13925.1"/>
    <property type="molecule type" value="Genomic_DNA"/>
</dbReference>
<evidence type="ECO:0000256" key="1">
    <source>
        <dbReference type="SAM" id="Phobius"/>
    </source>
</evidence>
<feature type="transmembrane region" description="Helical" evidence="1">
    <location>
        <begin position="210"/>
        <end position="239"/>
    </location>
</feature>
<reference evidence="2 3" key="1">
    <citation type="submission" date="2006-10" db="EMBL/GenBank/DDBJ databases">
        <title>Complete sequence of Methanosaeta thermophila PT.</title>
        <authorList>
            <consortium name="US DOE Joint Genome Institute"/>
            <person name="Copeland A."/>
            <person name="Lucas S."/>
            <person name="Lapidus A."/>
            <person name="Barry K."/>
            <person name="Detter J.C."/>
            <person name="Glavina del Rio T."/>
            <person name="Hammon N."/>
            <person name="Israni S."/>
            <person name="Pitluck S."/>
            <person name="Chain P."/>
            <person name="Malfatti S."/>
            <person name="Shin M."/>
            <person name="Vergez L."/>
            <person name="Schmutz J."/>
            <person name="Larimer F."/>
            <person name="Land M."/>
            <person name="Hauser L."/>
            <person name="Kyrpides N."/>
            <person name="Kim E."/>
            <person name="Smith K.S."/>
            <person name="Ingram-Smith C."/>
            <person name="Richardson P."/>
        </authorList>
    </citation>
    <scope>NUCLEOTIDE SEQUENCE [LARGE SCALE GENOMIC DNA]</scope>
    <source>
        <strain evidence="3">DSM 6194 / JCM 14653 / NBRC 101360 / PT</strain>
    </source>
</reference>
<organism evidence="2 3">
    <name type="scientific">Methanothrix thermoacetophila (strain DSM 6194 / JCM 14653 / NBRC 101360 / PT)</name>
    <name type="common">Methanosaeta thermophila</name>
    <dbReference type="NCBI Taxonomy" id="349307"/>
    <lineage>
        <taxon>Archaea</taxon>
        <taxon>Methanobacteriati</taxon>
        <taxon>Methanobacteriota</taxon>
        <taxon>Stenosarchaea group</taxon>
        <taxon>Methanomicrobia</taxon>
        <taxon>Methanotrichales</taxon>
        <taxon>Methanotrichaceae</taxon>
        <taxon>Methanothrix</taxon>
    </lineage>
</organism>
<dbReference type="HOGENOM" id="CLU_082100_0_0_2"/>
<keyword evidence="1" id="KW-0472">Membrane</keyword>
<gene>
    <name evidence="2" type="ordered locus">Mthe_0125</name>
</gene>
<feature type="transmembrane region" description="Helical" evidence="1">
    <location>
        <begin position="6"/>
        <end position="28"/>
    </location>
</feature>
<dbReference type="STRING" id="349307.Mthe_0125"/>
<dbReference type="InterPro" id="IPR011672">
    <property type="entry name" value="DUF1614"/>
</dbReference>
<dbReference type="Proteomes" id="UP000000674">
    <property type="component" value="Chromosome"/>
</dbReference>
<dbReference type="RefSeq" id="WP_011695324.1">
    <property type="nucleotide sequence ID" value="NC_008553.1"/>
</dbReference>
<feature type="transmembrane region" description="Helical" evidence="1">
    <location>
        <begin position="92"/>
        <end position="110"/>
    </location>
</feature>
<keyword evidence="1" id="KW-0812">Transmembrane</keyword>
<accession>A0B5F1</accession>
<sequence length="252" mass="26586">MLELMIPFFLLLVILLLALPLIFIYLFIRITEEAFEQIGFGHWHASLMVFGSIIGSMIDIPLHSGVITTYPAFMVDLMGTMDVPVSFHPVRLLVNVGGCIVPVLVSIDLLRRHRAPVSTALLGAVVVAILTYTMAEPVPNVGITLPVYIPPVSAALVAVVLCRGYRTAPAIAYISGSIGTLLGADVMNLLTPGVLPALAPPSAYPRPLALSIGGAGIFDGIFLTGVMAVLLASLVVCLLGGGSCRSRRISVS</sequence>
<dbReference type="GeneID" id="4462299"/>
<proteinExistence type="predicted"/>
<dbReference type="Pfam" id="PF07758">
    <property type="entry name" value="DUF1614"/>
    <property type="match status" value="1"/>
</dbReference>
<protein>
    <recommendedName>
        <fullName evidence="4">DUF1614 domain-containing protein</fullName>
    </recommendedName>
</protein>
<dbReference type="KEGG" id="mtp:Mthe_0125"/>
<dbReference type="AlphaFoldDB" id="A0B5F1"/>
<feature type="transmembrane region" description="Helical" evidence="1">
    <location>
        <begin position="170"/>
        <end position="190"/>
    </location>
</feature>
<keyword evidence="1" id="KW-1133">Transmembrane helix</keyword>
<evidence type="ECO:0008006" key="4">
    <source>
        <dbReference type="Google" id="ProtNLM"/>
    </source>
</evidence>
<dbReference type="OrthoDB" id="46118at2157"/>
<feature type="transmembrane region" description="Helical" evidence="1">
    <location>
        <begin position="49"/>
        <end position="72"/>
    </location>
</feature>
<name>A0B5F1_METTP</name>
<evidence type="ECO:0000313" key="3">
    <source>
        <dbReference type="Proteomes" id="UP000000674"/>
    </source>
</evidence>
<evidence type="ECO:0000313" key="2">
    <source>
        <dbReference type="EMBL" id="ABK13925.1"/>
    </source>
</evidence>
<feature type="transmembrane region" description="Helical" evidence="1">
    <location>
        <begin position="117"/>
        <end position="135"/>
    </location>
</feature>
<feature type="transmembrane region" description="Helical" evidence="1">
    <location>
        <begin position="141"/>
        <end position="161"/>
    </location>
</feature>